<dbReference type="AlphaFoldDB" id="A0A5B7H1Y9"/>
<organism evidence="1 2">
    <name type="scientific">Portunus trituberculatus</name>
    <name type="common">Swimming crab</name>
    <name type="synonym">Neptunus trituberculatus</name>
    <dbReference type="NCBI Taxonomy" id="210409"/>
    <lineage>
        <taxon>Eukaryota</taxon>
        <taxon>Metazoa</taxon>
        <taxon>Ecdysozoa</taxon>
        <taxon>Arthropoda</taxon>
        <taxon>Crustacea</taxon>
        <taxon>Multicrustacea</taxon>
        <taxon>Malacostraca</taxon>
        <taxon>Eumalacostraca</taxon>
        <taxon>Eucarida</taxon>
        <taxon>Decapoda</taxon>
        <taxon>Pleocyemata</taxon>
        <taxon>Brachyura</taxon>
        <taxon>Eubrachyura</taxon>
        <taxon>Portunoidea</taxon>
        <taxon>Portunidae</taxon>
        <taxon>Portuninae</taxon>
        <taxon>Portunus</taxon>
    </lineage>
</organism>
<gene>
    <name evidence="1" type="ORF">E2C01_056934</name>
</gene>
<comment type="caution">
    <text evidence="1">The sequence shown here is derived from an EMBL/GenBank/DDBJ whole genome shotgun (WGS) entry which is preliminary data.</text>
</comment>
<keyword evidence="2" id="KW-1185">Reference proteome</keyword>
<sequence>MSKMDYIGVFQHFMHQYSEMHTKHTICLRN</sequence>
<protein>
    <submittedName>
        <fullName evidence="1">Uncharacterized protein</fullName>
    </submittedName>
</protein>
<name>A0A5B7H1Y9_PORTR</name>
<reference evidence="1 2" key="1">
    <citation type="submission" date="2019-05" db="EMBL/GenBank/DDBJ databases">
        <title>Another draft genome of Portunus trituberculatus and its Hox gene families provides insights of decapod evolution.</title>
        <authorList>
            <person name="Jeong J.-H."/>
            <person name="Song I."/>
            <person name="Kim S."/>
            <person name="Choi T."/>
            <person name="Kim D."/>
            <person name="Ryu S."/>
            <person name="Kim W."/>
        </authorList>
    </citation>
    <scope>NUCLEOTIDE SEQUENCE [LARGE SCALE GENOMIC DNA]</scope>
    <source>
        <tissue evidence="1">Muscle</tissue>
    </source>
</reference>
<dbReference type="EMBL" id="VSRR010020109">
    <property type="protein sequence ID" value="MPC62844.1"/>
    <property type="molecule type" value="Genomic_DNA"/>
</dbReference>
<accession>A0A5B7H1Y9</accession>
<dbReference type="Proteomes" id="UP000324222">
    <property type="component" value="Unassembled WGS sequence"/>
</dbReference>
<proteinExistence type="predicted"/>
<evidence type="ECO:0000313" key="2">
    <source>
        <dbReference type="Proteomes" id="UP000324222"/>
    </source>
</evidence>
<evidence type="ECO:0000313" key="1">
    <source>
        <dbReference type="EMBL" id="MPC62844.1"/>
    </source>
</evidence>